<keyword evidence="1 3" id="KW-0697">Rotamase</keyword>
<dbReference type="EC" id="5.2.1.8" evidence="3"/>
<dbReference type="GO" id="GO:0003755">
    <property type="term" value="F:peptidyl-prolyl cis-trans isomerase activity"/>
    <property type="evidence" value="ECO:0007669"/>
    <property type="project" value="UniProtKB-UniRule"/>
</dbReference>
<name>A0AAU9CPS5_9BACT</name>
<evidence type="ECO:0000259" key="4">
    <source>
        <dbReference type="PROSITE" id="PS50072"/>
    </source>
</evidence>
<protein>
    <recommendedName>
        <fullName evidence="3">Peptidyl-prolyl cis-trans isomerase</fullName>
        <shortName evidence="3">PPIase</shortName>
        <ecNumber evidence="3">5.2.1.8</ecNumber>
    </recommendedName>
</protein>
<dbReference type="Gene3D" id="2.40.100.10">
    <property type="entry name" value="Cyclophilin-like"/>
    <property type="match status" value="2"/>
</dbReference>
<dbReference type="InterPro" id="IPR044666">
    <property type="entry name" value="Cyclophilin_A-like"/>
</dbReference>
<dbReference type="CDD" id="cd00317">
    <property type="entry name" value="cyclophilin"/>
    <property type="match status" value="1"/>
</dbReference>
<comment type="function">
    <text evidence="3">PPIases accelerate the folding of proteins. It catalyzes the cis-trans isomerization of proline imidic peptide bonds in oligopeptides.</text>
</comment>
<accession>A0AAU9CPS5</accession>
<gene>
    <name evidence="5" type="ORF">FUAX_07960</name>
</gene>
<dbReference type="PANTHER" id="PTHR45625">
    <property type="entry name" value="PEPTIDYL-PROLYL CIS-TRANS ISOMERASE-RELATED"/>
    <property type="match status" value="1"/>
</dbReference>
<organism evidence="5 6">
    <name type="scientific">Fulvitalea axinellae</name>
    <dbReference type="NCBI Taxonomy" id="1182444"/>
    <lineage>
        <taxon>Bacteria</taxon>
        <taxon>Pseudomonadati</taxon>
        <taxon>Bacteroidota</taxon>
        <taxon>Cytophagia</taxon>
        <taxon>Cytophagales</taxon>
        <taxon>Persicobacteraceae</taxon>
        <taxon>Fulvitalea</taxon>
    </lineage>
</organism>
<comment type="catalytic activity">
    <reaction evidence="3">
        <text>[protein]-peptidylproline (omega=180) = [protein]-peptidylproline (omega=0)</text>
        <dbReference type="Rhea" id="RHEA:16237"/>
        <dbReference type="Rhea" id="RHEA-COMP:10747"/>
        <dbReference type="Rhea" id="RHEA-COMP:10748"/>
        <dbReference type="ChEBI" id="CHEBI:83833"/>
        <dbReference type="ChEBI" id="CHEBI:83834"/>
        <dbReference type="EC" id="5.2.1.8"/>
    </reaction>
</comment>
<evidence type="ECO:0000256" key="3">
    <source>
        <dbReference type="RuleBase" id="RU363019"/>
    </source>
</evidence>
<dbReference type="InterPro" id="IPR002130">
    <property type="entry name" value="Cyclophilin-type_PPIase_dom"/>
</dbReference>
<dbReference type="PRINTS" id="PR00153">
    <property type="entry name" value="CSAPPISMRASE"/>
</dbReference>
<keyword evidence="6" id="KW-1185">Reference proteome</keyword>
<evidence type="ECO:0000313" key="5">
    <source>
        <dbReference type="EMBL" id="BDD08364.1"/>
    </source>
</evidence>
<comment type="similarity">
    <text evidence="3">Belongs to the cyclophilin-type PPIase family.</text>
</comment>
<dbReference type="PANTHER" id="PTHR45625:SF4">
    <property type="entry name" value="PEPTIDYLPROLYL ISOMERASE DOMAIN AND WD REPEAT-CONTAINING PROTEIN 1"/>
    <property type="match status" value="1"/>
</dbReference>
<dbReference type="PROSITE" id="PS50072">
    <property type="entry name" value="CSA_PPIASE_2"/>
    <property type="match status" value="1"/>
</dbReference>
<dbReference type="SUPFAM" id="SSF50891">
    <property type="entry name" value="Cyclophilin-like"/>
    <property type="match status" value="1"/>
</dbReference>
<evidence type="ECO:0000256" key="1">
    <source>
        <dbReference type="ARBA" id="ARBA00023110"/>
    </source>
</evidence>
<reference evidence="5 6" key="1">
    <citation type="submission" date="2021-12" db="EMBL/GenBank/DDBJ databases">
        <title>Genome sequencing of bacteria with rrn-lacking chromosome and rrn-plasmid.</title>
        <authorList>
            <person name="Anda M."/>
            <person name="Iwasaki W."/>
        </authorList>
    </citation>
    <scope>NUCLEOTIDE SEQUENCE [LARGE SCALE GENOMIC DNA]</scope>
    <source>
        <strain evidence="5 6">DSM 100852</strain>
    </source>
</reference>
<dbReference type="KEGG" id="fax:FUAX_07960"/>
<dbReference type="AlphaFoldDB" id="A0AAU9CPS5"/>
<evidence type="ECO:0000256" key="2">
    <source>
        <dbReference type="ARBA" id="ARBA00023235"/>
    </source>
</evidence>
<keyword evidence="2 3" id="KW-0413">Isomerase</keyword>
<evidence type="ECO:0000313" key="6">
    <source>
        <dbReference type="Proteomes" id="UP001348817"/>
    </source>
</evidence>
<dbReference type="Proteomes" id="UP001348817">
    <property type="component" value="Chromosome"/>
</dbReference>
<dbReference type="RefSeq" id="WP_338393630.1">
    <property type="nucleotide sequence ID" value="NZ_AP025314.1"/>
</dbReference>
<proteinExistence type="inferred from homology"/>
<sequence>MRTTFYALALLLGFSLWSCKASKDRPLKPGEDYLVTIHTEFGDMKAILYDQTPIHKENFVRLAKEGSFDETIFHRTIKDFMIQGGDVDAKEGAGTIDYTLEAEFVDSLFHKKGALAAAREGDNVNPEKRSSGSQFYIVQGQKFTKEELSLDIGRLYQSFQRLVALPEYDSLKQEVSKLQRAQNFEGIKALALERRGEMEKLFGVSFGKDYPEDRAEVYSTLGGVPHLDDAYTVFGQVVEGLDVVDKIAEQPTDNRDKPEKDIPMTVTLERISKKEIEKRYGIKL</sequence>
<dbReference type="EMBL" id="AP025314">
    <property type="protein sequence ID" value="BDD08364.1"/>
    <property type="molecule type" value="Genomic_DNA"/>
</dbReference>
<dbReference type="InterPro" id="IPR029000">
    <property type="entry name" value="Cyclophilin-like_dom_sf"/>
</dbReference>
<dbReference type="Pfam" id="PF00160">
    <property type="entry name" value="Pro_isomerase"/>
    <property type="match status" value="2"/>
</dbReference>
<feature type="domain" description="PPIase cyclophilin-type" evidence="4">
    <location>
        <begin position="38"/>
        <end position="269"/>
    </location>
</feature>